<keyword evidence="2" id="KW-1133">Transmembrane helix</keyword>
<sequence>EERREKERERRREREREREEKGGGERTREKGGGRENERERRRERERERKEEGERTREKGGGRENERERRRERERERKEGREREDRDDFMHEKTDVPPHHKRPIPPTSFPKQELDSVFQIFFAGAEEVHYCRMHKSSTGVPRRARLSCLQLLLVSITLLVSFLVSPLVVDSATCPAANLSFPSAETFASLSYSPHSINLPSHLSSDIYNPRQNLTSRLF</sequence>
<comment type="caution">
    <text evidence="3">The sequence shown here is derived from an EMBL/GenBank/DDBJ whole genome shotgun (WGS) entry which is preliminary data.</text>
</comment>
<feature type="non-terminal residue" evidence="3">
    <location>
        <position position="218"/>
    </location>
</feature>
<name>A0AAD8ERJ4_DIPPU</name>
<accession>A0AAD8ERJ4</accession>
<feature type="transmembrane region" description="Helical" evidence="2">
    <location>
        <begin position="150"/>
        <end position="168"/>
    </location>
</feature>
<keyword evidence="4" id="KW-1185">Reference proteome</keyword>
<evidence type="ECO:0000313" key="3">
    <source>
        <dbReference type="EMBL" id="KAJ9599756.1"/>
    </source>
</evidence>
<organism evidence="3 4">
    <name type="scientific">Diploptera punctata</name>
    <name type="common">Pacific beetle cockroach</name>
    <dbReference type="NCBI Taxonomy" id="6984"/>
    <lineage>
        <taxon>Eukaryota</taxon>
        <taxon>Metazoa</taxon>
        <taxon>Ecdysozoa</taxon>
        <taxon>Arthropoda</taxon>
        <taxon>Hexapoda</taxon>
        <taxon>Insecta</taxon>
        <taxon>Pterygota</taxon>
        <taxon>Neoptera</taxon>
        <taxon>Polyneoptera</taxon>
        <taxon>Dictyoptera</taxon>
        <taxon>Blattodea</taxon>
        <taxon>Blaberoidea</taxon>
        <taxon>Blaberidae</taxon>
        <taxon>Diplopterinae</taxon>
        <taxon>Diploptera</taxon>
    </lineage>
</organism>
<protein>
    <submittedName>
        <fullName evidence="3">Uncharacterized protein</fullName>
    </submittedName>
</protein>
<reference evidence="3" key="1">
    <citation type="journal article" date="2023" name="IScience">
        <title>Live-bearing cockroach genome reveals convergent evolutionary mechanisms linked to viviparity in insects and beyond.</title>
        <authorList>
            <person name="Fouks B."/>
            <person name="Harrison M.C."/>
            <person name="Mikhailova A.A."/>
            <person name="Marchal E."/>
            <person name="English S."/>
            <person name="Carruthers M."/>
            <person name="Jennings E.C."/>
            <person name="Chiamaka E.L."/>
            <person name="Frigard R.A."/>
            <person name="Pippel M."/>
            <person name="Attardo G.M."/>
            <person name="Benoit J.B."/>
            <person name="Bornberg-Bauer E."/>
            <person name="Tobe S.S."/>
        </authorList>
    </citation>
    <scope>NUCLEOTIDE SEQUENCE</scope>
    <source>
        <strain evidence="3">Stay&amp;Tobe</strain>
    </source>
</reference>
<keyword evidence="2" id="KW-0812">Transmembrane</keyword>
<gene>
    <name evidence="3" type="ORF">L9F63_026395</name>
</gene>
<proteinExistence type="predicted"/>
<keyword evidence="2" id="KW-0472">Membrane</keyword>
<feature type="non-terminal residue" evidence="3">
    <location>
        <position position="1"/>
    </location>
</feature>
<feature type="region of interest" description="Disordered" evidence="1">
    <location>
        <begin position="1"/>
        <end position="108"/>
    </location>
</feature>
<reference evidence="3" key="2">
    <citation type="submission" date="2023-05" db="EMBL/GenBank/DDBJ databases">
        <authorList>
            <person name="Fouks B."/>
        </authorList>
    </citation>
    <scope>NUCLEOTIDE SEQUENCE</scope>
    <source>
        <strain evidence="3">Stay&amp;Tobe</strain>
        <tissue evidence="3">Testes</tissue>
    </source>
</reference>
<dbReference type="AlphaFoldDB" id="A0AAD8ERJ4"/>
<evidence type="ECO:0000313" key="4">
    <source>
        <dbReference type="Proteomes" id="UP001233999"/>
    </source>
</evidence>
<evidence type="ECO:0000256" key="1">
    <source>
        <dbReference type="SAM" id="MobiDB-lite"/>
    </source>
</evidence>
<feature type="compositionally biased region" description="Basic and acidic residues" evidence="1">
    <location>
        <begin position="1"/>
        <end position="97"/>
    </location>
</feature>
<dbReference type="EMBL" id="JASPKZ010000546">
    <property type="protein sequence ID" value="KAJ9599756.1"/>
    <property type="molecule type" value="Genomic_DNA"/>
</dbReference>
<dbReference type="Proteomes" id="UP001233999">
    <property type="component" value="Unassembled WGS sequence"/>
</dbReference>
<evidence type="ECO:0000256" key="2">
    <source>
        <dbReference type="SAM" id="Phobius"/>
    </source>
</evidence>